<dbReference type="InterPro" id="IPR013024">
    <property type="entry name" value="GGCT-like"/>
</dbReference>
<dbReference type="RefSeq" id="WP_012927781.1">
    <property type="nucleotide sequence ID" value="NC_013730.1"/>
</dbReference>
<dbReference type="SUPFAM" id="SSF110857">
    <property type="entry name" value="Gamma-glutamyl cyclotransferase-like"/>
    <property type="match status" value="1"/>
</dbReference>
<dbReference type="CDD" id="cd06661">
    <property type="entry name" value="GGCT_like"/>
    <property type="match status" value="1"/>
</dbReference>
<evidence type="ECO:0000313" key="2">
    <source>
        <dbReference type="EMBL" id="ADB39257.1"/>
    </source>
</evidence>
<organism evidence="2 3">
    <name type="scientific">Spirosoma linguale (strain ATCC 33905 / DSM 74 / LMG 10896 / Claus 1)</name>
    <dbReference type="NCBI Taxonomy" id="504472"/>
    <lineage>
        <taxon>Bacteria</taxon>
        <taxon>Pseudomonadati</taxon>
        <taxon>Bacteroidota</taxon>
        <taxon>Cytophagia</taxon>
        <taxon>Cytophagales</taxon>
        <taxon>Cytophagaceae</taxon>
        <taxon>Spirosoma</taxon>
    </lineage>
</organism>
<dbReference type="Pfam" id="PF06094">
    <property type="entry name" value="GGACT"/>
    <property type="match status" value="1"/>
</dbReference>
<accession>D2QN68</accession>
<dbReference type="InterPro" id="IPR036568">
    <property type="entry name" value="GGCT-like_sf"/>
</dbReference>
<name>D2QN68_SPILD</name>
<evidence type="ECO:0000259" key="1">
    <source>
        <dbReference type="Pfam" id="PF06094"/>
    </source>
</evidence>
<feature type="domain" description="Gamma-glutamylcyclotransferase AIG2-like" evidence="1">
    <location>
        <begin position="17"/>
        <end position="121"/>
    </location>
</feature>
<dbReference type="Gene3D" id="3.10.490.10">
    <property type="entry name" value="Gamma-glutamyl cyclotransferase-like"/>
    <property type="match status" value="1"/>
</dbReference>
<dbReference type="KEGG" id="sli:Slin_3246"/>
<dbReference type="eggNOG" id="COG2105">
    <property type="taxonomic scope" value="Bacteria"/>
</dbReference>
<dbReference type="HOGENOM" id="CLU_141563_0_0_10"/>
<dbReference type="Proteomes" id="UP000002028">
    <property type="component" value="Chromosome"/>
</dbReference>
<reference evidence="2 3" key="1">
    <citation type="journal article" date="2010" name="Stand. Genomic Sci.">
        <title>Complete genome sequence of Spirosoma linguale type strain (1).</title>
        <authorList>
            <person name="Lail K."/>
            <person name="Sikorski J."/>
            <person name="Saunders E."/>
            <person name="Lapidus A."/>
            <person name="Glavina Del Rio T."/>
            <person name="Copeland A."/>
            <person name="Tice H."/>
            <person name="Cheng J.-F."/>
            <person name="Lucas S."/>
            <person name="Nolan M."/>
            <person name="Bruce D."/>
            <person name="Goodwin L."/>
            <person name="Pitluck S."/>
            <person name="Ivanova N."/>
            <person name="Mavromatis K."/>
            <person name="Ovchinnikova G."/>
            <person name="Pati A."/>
            <person name="Chen A."/>
            <person name="Palaniappan K."/>
            <person name="Land M."/>
            <person name="Hauser L."/>
            <person name="Chang Y.-J."/>
            <person name="Jeffries C.D."/>
            <person name="Chain P."/>
            <person name="Brettin T."/>
            <person name="Detter J.C."/>
            <person name="Schuetze A."/>
            <person name="Rohde M."/>
            <person name="Tindall B.J."/>
            <person name="Goeker M."/>
            <person name="Bristow J."/>
            <person name="Eisen J.A."/>
            <person name="Markowitz V."/>
            <person name="Hugenholtz P."/>
            <person name="Kyrpides N.C."/>
            <person name="Klenk H.-P."/>
            <person name="Chen F."/>
        </authorList>
    </citation>
    <scope>NUCLEOTIDE SEQUENCE [LARGE SCALE GENOMIC DNA]</scope>
    <source>
        <strain evidence="3">ATCC 33905 / DSM 74 / LMG 10896 / Claus 1</strain>
    </source>
</reference>
<keyword evidence="3" id="KW-1185">Reference proteome</keyword>
<dbReference type="InterPro" id="IPR009288">
    <property type="entry name" value="AIG2-like_dom"/>
</dbReference>
<sequence length="122" mass="13903">MAEFEHTKSHDLERSFITYGTLAPGRPNHFMVEHIRGTWKKGIIRGKLANKGWGAELGYYGFTPVNVSEQEEIEVFVLLSDELAENWERLDAFEGAGYRRIAVQYELNTGETGVGYLYAINE</sequence>
<proteinExistence type="predicted"/>
<protein>
    <submittedName>
        <fullName evidence="2">AIG2 family protein</fullName>
    </submittedName>
</protein>
<dbReference type="STRING" id="504472.Slin_3246"/>
<evidence type="ECO:0000313" key="3">
    <source>
        <dbReference type="Proteomes" id="UP000002028"/>
    </source>
</evidence>
<gene>
    <name evidence="2" type="ordered locus">Slin_3246</name>
</gene>
<dbReference type="AlphaFoldDB" id="D2QN68"/>
<dbReference type="EMBL" id="CP001769">
    <property type="protein sequence ID" value="ADB39257.1"/>
    <property type="molecule type" value="Genomic_DNA"/>
</dbReference>